<name>A0A382S222_9ZZZZ</name>
<dbReference type="Gene3D" id="3.40.50.150">
    <property type="entry name" value="Vaccinia Virus protein VP39"/>
    <property type="match status" value="1"/>
</dbReference>
<accession>A0A382S222</accession>
<feature type="non-terminal residue" evidence="5">
    <location>
        <position position="1"/>
    </location>
</feature>
<dbReference type="PANTHER" id="PTHR10629:SF52">
    <property type="entry name" value="DNA (CYTOSINE-5)-METHYLTRANSFERASE 1"/>
    <property type="match status" value="1"/>
</dbReference>
<dbReference type="InterPro" id="IPR029063">
    <property type="entry name" value="SAM-dependent_MTases_sf"/>
</dbReference>
<sequence length="315" mass="36229">FPEAVRFDGDIRKAVSDRAITEDILPLTNGERIDLVCGGPPCQGYSGIGHRRTHHVERREIPSNQLFYEMIRVIKRIQPRVFLFENVQGILSGKWTREGEKGEIFRDVWGAFSSIDGYVAQPTLLHAYGFGVPQNRPRLMIMGVREEIVSENGLTIAAFDPSVTTSSYHSQLRNNGGLFPKWDGSTAPDLVDVLSDLDFEGWIPGRPTHRKKPKTDFQRLMRAELGDNWRRHRLTDHEFSNHTQRIVEKFEAMHKNDGKVPEHLKTKKFSQRVVPRRWGKATPSITATSLPDDYVHYARPRTFSVREWARIQTFP</sequence>
<evidence type="ECO:0000313" key="5">
    <source>
        <dbReference type="EMBL" id="SVD03505.1"/>
    </source>
</evidence>
<evidence type="ECO:0000256" key="4">
    <source>
        <dbReference type="ARBA" id="ARBA00022691"/>
    </source>
</evidence>
<feature type="non-terminal residue" evidence="5">
    <location>
        <position position="315"/>
    </location>
</feature>
<dbReference type="PANTHER" id="PTHR10629">
    <property type="entry name" value="CYTOSINE-SPECIFIC METHYLTRANSFERASE"/>
    <property type="match status" value="1"/>
</dbReference>
<dbReference type="Gene3D" id="3.90.120.10">
    <property type="entry name" value="DNA Methylase, subunit A, domain 2"/>
    <property type="match status" value="1"/>
</dbReference>
<organism evidence="5">
    <name type="scientific">marine metagenome</name>
    <dbReference type="NCBI Taxonomy" id="408172"/>
    <lineage>
        <taxon>unclassified sequences</taxon>
        <taxon>metagenomes</taxon>
        <taxon>ecological metagenomes</taxon>
    </lineage>
</organism>
<dbReference type="Pfam" id="PF00145">
    <property type="entry name" value="DNA_methylase"/>
    <property type="match status" value="1"/>
</dbReference>
<dbReference type="EC" id="2.1.1.37" evidence="1"/>
<protein>
    <recommendedName>
        <fullName evidence="1">DNA (cytosine-5-)-methyltransferase</fullName>
        <ecNumber evidence="1">2.1.1.37</ecNumber>
    </recommendedName>
</protein>
<dbReference type="SUPFAM" id="SSF53335">
    <property type="entry name" value="S-adenosyl-L-methionine-dependent methyltransferases"/>
    <property type="match status" value="1"/>
</dbReference>
<dbReference type="EMBL" id="UINC01125580">
    <property type="protein sequence ID" value="SVD03505.1"/>
    <property type="molecule type" value="Genomic_DNA"/>
</dbReference>
<dbReference type="InterPro" id="IPR018117">
    <property type="entry name" value="C5_DNA_meth_AS"/>
</dbReference>
<evidence type="ECO:0000256" key="2">
    <source>
        <dbReference type="ARBA" id="ARBA00022603"/>
    </source>
</evidence>
<keyword evidence="4" id="KW-0949">S-adenosyl-L-methionine</keyword>
<dbReference type="InterPro" id="IPR001525">
    <property type="entry name" value="C5_MeTfrase"/>
</dbReference>
<keyword evidence="3" id="KW-0808">Transferase</keyword>
<dbReference type="PRINTS" id="PR00105">
    <property type="entry name" value="C5METTRFRASE"/>
</dbReference>
<dbReference type="AlphaFoldDB" id="A0A382S222"/>
<gene>
    <name evidence="5" type="ORF">METZ01_LOCUS356359</name>
</gene>
<dbReference type="GO" id="GO:0032259">
    <property type="term" value="P:methylation"/>
    <property type="evidence" value="ECO:0007669"/>
    <property type="project" value="UniProtKB-KW"/>
</dbReference>
<dbReference type="PROSITE" id="PS51679">
    <property type="entry name" value="SAM_MT_C5"/>
    <property type="match status" value="1"/>
</dbReference>
<dbReference type="NCBIfam" id="TIGR00675">
    <property type="entry name" value="dcm"/>
    <property type="match status" value="1"/>
</dbReference>
<evidence type="ECO:0000256" key="1">
    <source>
        <dbReference type="ARBA" id="ARBA00011975"/>
    </source>
</evidence>
<proteinExistence type="predicted"/>
<keyword evidence="2" id="KW-0489">Methyltransferase</keyword>
<dbReference type="InterPro" id="IPR050390">
    <property type="entry name" value="C5-Methyltransferase"/>
</dbReference>
<reference evidence="5" key="1">
    <citation type="submission" date="2018-05" db="EMBL/GenBank/DDBJ databases">
        <authorList>
            <person name="Lanie J.A."/>
            <person name="Ng W.-L."/>
            <person name="Kazmierczak K.M."/>
            <person name="Andrzejewski T.M."/>
            <person name="Davidsen T.M."/>
            <person name="Wayne K.J."/>
            <person name="Tettelin H."/>
            <person name="Glass J.I."/>
            <person name="Rusch D."/>
            <person name="Podicherti R."/>
            <person name="Tsui H.-C.T."/>
            <person name="Winkler M.E."/>
        </authorList>
    </citation>
    <scope>NUCLEOTIDE SEQUENCE</scope>
</reference>
<dbReference type="PROSITE" id="PS00094">
    <property type="entry name" value="C5_MTASE_1"/>
    <property type="match status" value="1"/>
</dbReference>
<dbReference type="GO" id="GO:0003886">
    <property type="term" value="F:DNA (cytosine-5-)-methyltransferase activity"/>
    <property type="evidence" value="ECO:0007669"/>
    <property type="project" value="UniProtKB-EC"/>
</dbReference>
<evidence type="ECO:0000256" key="3">
    <source>
        <dbReference type="ARBA" id="ARBA00022679"/>
    </source>
</evidence>